<evidence type="ECO:0000313" key="9">
    <source>
        <dbReference type="Proteomes" id="UP000271974"/>
    </source>
</evidence>
<dbReference type="PANTHER" id="PTHR19325">
    <property type="entry name" value="COMPLEMENT COMPONENT-RELATED SUSHI DOMAIN-CONTAINING"/>
    <property type="match status" value="1"/>
</dbReference>
<keyword evidence="6" id="KW-0732">Signal</keyword>
<feature type="signal peptide" evidence="6">
    <location>
        <begin position="1"/>
        <end position="27"/>
    </location>
</feature>
<comment type="caution">
    <text evidence="5">Lacks conserved residue(s) required for the propagation of feature annotation.</text>
</comment>
<proteinExistence type="predicted"/>
<dbReference type="Proteomes" id="UP000271974">
    <property type="component" value="Unassembled WGS sequence"/>
</dbReference>
<organism evidence="8 9">
    <name type="scientific">Elysia chlorotica</name>
    <name type="common">Eastern emerald elysia</name>
    <name type="synonym">Sea slug</name>
    <dbReference type="NCBI Taxonomy" id="188477"/>
    <lineage>
        <taxon>Eukaryota</taxon>
        <taxon>Metazoa</taxon>
        <taxon>Spiralia</taxon>
        <taxon>Lophotrochozoa</taxon>
        <taxon>Mollusca</taxon>
        <taxon>Gastropoda</taxon>
        <taxon>Heterobranchia</taxon>
        <taxon>Euthyneura</taxon>
        <taxon>Panpulmonata</taxon>
        <taxon>Sacoglossa</taxon>
        <taxon>Placobranchoidea</taxon>
        <taxon>Plakobranchidae</taxon>
        <taxon>Elysia</taxon>
    </lineage>
</organism>
<feature type="disulfide bond" evidence="5">
    <location>
        <begin position="581"/>
        <end position="608"/>
    </location>
</feature>
<feature type="domain" description="Sushi" evidence="7">
    <location>
        <begin position="733"/>
        <end position="791"/>
    </location>
</feature>
<dbReference type="EMBL" id="RQTK01000159">
    <property type="protein sequence ID" value="RUS85786.1"/>
    <property type="molecule type" value="Genomic_DNA"/>
</dbReference>
<evidence type="ECO:0000256" key="6">
    <source>
        <dbReference type="SAM" id="SignalP"/>
    </source>
</evidence>
<feature type="domain" description="Sushi" evidence="7">
    <location>
        <begin position="552"/>
        <end position="610"/>
    </location>
</feature>
<dbReference type="PROSITE" id="PS50923">
    <property type="entry name" value="SUSHI"/>
    <property type="match status" value="9"/>
</dbReference>
<feature type="domain" description="Sushi" evidence="7">
    <location>
        <begin position="347"/>
        <end position="406"/>
    </location>
</feature>
<dbReference type="Gene3D" id="2.10.70.10">
    <property type="entry name" value="Complement Module, domain 1"/>
    <property type="match status" value="10"/>
</dbReference>
<feature type="domain" description="Sushi" evidence="7">
    <location>
        <begin position="472"/>
        <end position="551"/>
    </location>
</feature>
<gene>
    <name evidence="8" type="ORF">EGW08_006415</name>
</gene>
<keyword evidence="9" id="KW-1185">Reference proteome</keyword>
<keyword evidence="4" id="KW-0325">Glycoprotein</keyword>
<dbReference type="Gene3D" id="2.20.28.230">
    <property type="match status" value="1"/>
</dbReference>
<dbReference type="PANTHER" id="PTHR19325:SF575">
    <property type="entry name" value="LOCOMOTION-RELATED PROTEIN HIKARU GENKI"/>
    <property type="match status" value="1"/>
</dbReference>
<feature type="domain" description="Sushi" evidence="7">
    <location>
        <begin position="934"/>
        <end position="997"/>
    </location>
</feature>
<evidence type="ECO:0000256" key="1">
    <source>
        <dbReference type="ARBA" id="ARBA00022659"/>
    </source>
</evidence>
<dbReference type="OrthoDB" id="6159839at2759"/>
<keyword evidence="2" id="KW-0677">Repeat</keyword>
<dbReference type="InterPro" id="IPR050350">
    <property type="entry name" value="Compl-Cell_Adhes-Reg"/>
</dbReference>
<name>A0A433TW39_ELYCH</name>
<reference evidence="8 9" key="1">
    <citation type="submission" date="2019-01" db="EMBL/GenBank/DDBJ databases">
        <title>A draft genome assembly of the solar-powered sea slug Elysia chlorotica.</title>
        <authorList>
            <person name="Cai H."/>
            <person name="Li Q."/>
            <person name="Fang X."/>
            <person name="Li J."/>
            <person name="Curtis N.E."/>
            <person name="Altenburger A."/>
            <person name="Shibata T."/>
            <person name="Feng M."/>
            <person name="Maeda T."/>
            <person name="Schwartz J.A."/>
            <person name="Shigenobu S."/>
            <person name="Lundholm N."/>
            <person name="Nishiyama T."/>
            <person name="Yang H."/>
            <person name="Hasebe M."/>
            <person name="Li S."/>
            <person name="Pierce S.K."/>
            <person name="Wang J."/>
        </authorList>
    </citation>
    <scope>NUCLEOTIDE SEQUENCE [LARGE SCALE GENOMIC DNA]</scope>
    <source>
        <strain evidence="8">EC2010</strain>
        <tissue evidence="8">Whole organism of an adult</tissue>
    </source>
</reference>
<dbReference type="SUPFAM" id="SSF57535">
    <property type="entry name" value="Complement control module/SCR domain"/>
    <property type="match status" value="11"/>
</dbReference>
<dbReference type="AlphaFoldDB" id="A0A433TW39"/>
<feature type="disulfide bond" evidence="5">
    <location>
        <begin position="377"/>
        <end position="404"/>
    </location>
</feature>
<dbReference type="CDD" id="cd00033">
    <property type="entry name" value="CCP"/>
    <property type="match status" value="4"/>
</dbReference>
<keyword evidence="1 5" id="KW-0768">Sushi</keyword>
<keyword evidence="3 5" id="KW-1015">Disulfide bond</keyword>
<dbReference type="InterPro" id="IPR000436">
    <property type="entry name" value="Sushi_SCR_CCP_dom"/>
</dbReference>
<dbReference type="Pfam" id="PF00084">
    <property type="entry name" value="Sushi"/>
    <property type="match status" value="7"/>
</dbReference>
<evidence type="ECO:0000259" key="7">
    <source>
        <dbReference type="PROSITE" id="PS50923"/>
    </source>
</evidence>
<evidence type="ECO:0000256" key="4">
    <source>
        <dbReference type="ARBA" id="ARBA00023180"/>
    </source>
</evidence>
<comment type="caution">
    <text evidence="8">The sequence shown here is derived from an EMBL/GenBank/DDBJ whole genome shotgun (WGS) entry which is preliminary data.</text>
</comment>
<feature type="domain" description="Sushi" evidence="7">
    <location>
        <begin position="611"/>
        <end position="669"/>
    </location>
</feature>
<accession>A0A433TW39</accession>
<feature type="domain" description="Sushi" evidence="7">
    <location>
        <begin position="270"/>
        <end position="346"/>
    </location>
</feature>
<feature type="chain" id="PRO_5019504529" description="Sushi domain-containing protein" evidence="6">
    <location>
        <begin position="28"/>
        <end position="1170"/>
    </location>
</feature>
<dbReference type="InterPro" id="IPR035976">
    <property type="entry name" value="Sushi/SCR/CCP_sf"/>
</dbReference>
<sequence>MRCFRNTAVTLTSVLVLLTNGGLSVQASGLAGWTGVSIDSGRRVIGAQTLVDLSASNTRRCLRMCWLFQACAAVTFTLSRQRCQLFVLSGSAADAYRLAVDSSSESADMRRAQINSVLNPLRGCDMRPCSESELCAPVRYYAVYVCIQLASNFCSEDPPTVANSETERDNIGSVVYSCAQGYFQTGTNHISYCNRITRTWSAVDTNCALVNCGQPPVVTGANPNGMGTTLDSVVTYTCLAGSAPSSIDMTSTCVGSSGQWLPVPEPCVAVICPDPPAADLMNFEITSRTVLGAFPGLDAAQLSRAYGGEALYTCKDGYTAPEGASYISQCQEDGTWSSTANFLCSPVDCGEPEPSLVNASHVNYTTTTMGAVAIAACPPGFSPSEGIKLTCNKSGDWEGPGETCVSDGCGAPPQVAFATIDSGTTSDSTSTLVGSVVNYRCLEAAVPTSNVMSSTCLASTRTWSPVLPCEVVFCPEPPAMDGTVVRLKDRASLADAIPGVDHEQLQRAYGGEANYTCKDGYKAPEGSGSNSISQCQADSTWSPTINFACSLVDCGQPATVTNSITVNHTTTLFGDTVNVQCLRGFSPVQGFNLTCTATGDWDQGALECEPLDCGAPPSVDNATIGYTETVINSTANYSCVQPAVVKEGVSFSTCLDTGKWSSVTMSCVPVPCGPAREVNNSEVQYTTVNGQIRAEFTCHAGFRVADGTDPYNVCINFERQPTWSDNVITCNAVACDGPPKVANTIVGVTGSAYPYKAVYTCSAGYDLTSIASSRTCQADGTWSTEEVVCSSTSCAWPDVIDNAQSDASYTAVTFPSGQVVSIYCYAEFTMVSANSTSAVVKFSTITCENGNWTSLNPQVQCIPFECGYPPAVPLTTWTLGPKHTLVYECIDGYQAAAGEAGSGTSTSTNTLEVECDAQSGWKLPGDLEGVCIHTHCGEITTPENSPLYVPRTYVKTYGSKVEVSCTAPMYQNSPDNVTTCQADGKWSAIDPGDLCAPCNQSTHASGVPNGLLQMDAMASGFADRARFTCESDYQAFGAEDELVCRSVNNSAAWQGLEDAQMVLAFGAVRADGTSYQVFRVDYNGQDKLMSVEQNSGSDDIDSLQISELLTLIELSEKATFCLQYEMEQSIYQLTRNGQIIIMMPAVFVDIHRFATRYSVKVSLITLNYST</sequence>
<evidence type="ECO:0000256" key="5">
    <source>
        <dbReference type="PROSITE-ProRule" id="PRU00302"/>
    </source>
</evidence>
<evidence type="ECO:0000313" key="8">
    <source>
        <dbReference type="EMBL" id="RUS85786.1"/>
    </source>
</evidence>
<dbReference type="SMART" id="SM00032">
    <property type="entry name" value="CCP"/>
    <property type="match status" value="13"/>
</dbReference>
<evidence type="ECO:0000256" key="2">
    <source>
        <dbReference type="ARBA" id="ARBA00022737"/>
    </source>
</evidence>
<dbReference type="STRING" id="188477.A0A433TW39"/>
<protein>
    <recommendedName>
        <fullName evidence="7">Sushi domain-containing protein</fullName>
    </recommendedName>
</protein>
<feature type="domain" description="Sushi" evidence="7">
    <location>
        <begin position="407"/>
        <end position="471"/>
    </location>
</feature>
<evidence type="ECO:0000256" key="3">
    <source>
        <dbReference type="ARBA" id="ARBA00023157"/>
    </source>
</evidence>
<feature type="domain" description="Sushi" evidence="7">
    <location>
        <begin position="210"/>
        <end position="269"/>
    </location>
</feature>